<dbReference type="InterPro" id="IPR000477">
    <property type="entry name" value="RT_dom"/>
</dbReference>
<dbReference type="EMBL" id="FNAI01000041">
    <property type="protein sequence ID" value="SDF83468.1"/>
    <property type="molecule type" value="Genomic_DNA"/>
</dbReference>
<evidence type="ECO:0000313" key="3">
    <source>
        <dbReference type="EMBL" id="SDF83468.1"/>
    </source>
</evidence>
<dbReference type="InterPro" id="IPR049030">
    <property type="entry name" value="AI2M-like_HNH"/>
</dbReference>
<sequence>MRNPERVLNSLSVQSSKPSYKYDKLYRILFNKEMYYVAYQNIYAKEGNMTKGTDGRTIDGMSISRVEQLIIAIRNESYQPAPSRRTYIPKKNGKKRPLGISSFDDKLVQEVIRMILQAIYEGHFENSSHGFRPKRSCHTALTSLQKTFTGTKWFVEGDIKGFFDNIDHDVLIGILAERVADNRFLRLVRKFLNAGYLEDWVFNSTYSGTPQGGIVSPILANIYLDKLDKYMADYILKFDAGKKRAMHPVAARYHLRRVRAVRKLKTETGETLREQLIRKIKDIEKQRILYPASQSMDGSYKRLKYVRYADDFLISVIGSKADAQMVKEDITKYLADALKLELSAEKTLITNAKDTVHFLGYEIYVRRSDATKRNIKGAVVRSFSSRVVLNVSNATMKKKLLEYDAMTIKVINGKEVWRHRARPCMKNNDDLEILSQYNSEIRGFYNYYSIANNSYTIDSFYNIMEYSMYKTYACKYRSSTRKMIRKFNKDGAFAVAYTNKKGQTRYRMFYDKGFKRKSIKEADWTDTFPSFMVYTTRTSLMDRIKANQCEFCNNMENDLQMHHVRKLKDLKGKQDWEKHMIARRRKTLAVCKKCHRKIHNGKMD</sequence>
<evidence type="ECO:0000256" key="1">
    <source>
        <dbReference type="ARBA" id="ARBA00034120"/>
    </source>
</evidence>
<name>A0A1G7PB17_9SPHI</name>
<dbReference type="GO" id="GO:0006397">
    <property type="term" value="P:mRNA processing"/>
    <property type="evidence" value="ECO:0007669"/>
    <property type="project" value="InterPro"/>
</dbReference>
<dbReference type="PANTHER" id="PTHR34047">
    <property type="entry name" value="NUCLEAR INTRON MATURASE 1, MITOCHONDRIAL-RELATED"/>
    <property type="match status" value="1"/>
</dbReference>
<keyword evidence="3" id="KW-0695">RNA-directed DNA polymerase</keyword>
<evidence type="ECO:0000313" key="4">
    <source>
        <dbReference type="Proteomes" id="UP000199072"/>
    </source>
</evidence>
<dbReference type="CDD" id="cd01651">
    <property type="entry name" value="RT_G2_intron"/>
    <property type="match status" value="1"/>
</dbReference>
<proteinExistence type="inferred from homology"/>
<dbReference type="RefSeq" id="WP_091157907.1">
    <property type="nucleotide sequence ID" value="NZ_FNAI01000041.1"/>
</dbReference>
<evidence type="ECO:0000259" key="2">
    <source>
        <dbReference type="PROSITE" id="PS50878"/>
    </source>
</evidence>
<dbReference type="STRING" id="1391627.SAMN05216464_1411"/>
<dbReference type="OrthoDB" id="9780724at2"/>
<organism evidence="3 4">
    <name type="scientific">Mucilaginibacter pineti</name>
    <dbReference type="NCBI Taxonomy" id="1391627"/>
    <lineage>
        <taxon>Bacteria</taxon>
        <taxon>Pseudomonadati</taxon>
        <taxon>Bacteroidota</taxon>
        <taxon>Sphingobacteriia</taxon>
        <taxon>Sphingobacteriales</taxon>
        <taxon>Sphingobacteriaceae</taxon>
        <taxon>Mucilaginibacter</taxon>
    </lineage>
</organism>
<dbReference type="PANTHER" id="PTHR34047:SF8">
    <property type="entry name" value="PROTEIN YKFC"/>
    <property type="match status" value="1"/>
</dbReference>
<dbReference type="CDD" id="cd00085">
    <property type="entry name" value="HNHc"/>
    <property type="match status" value="1"/>
</dbReference>
<dbReference type="InterPro" id="IPR003615">
    <property type="entry name" value="HNH_nuc"/>
</dbReference>
<dbReference type="Pfam" id="PF01348">
    <property type="entry name" value="Intron_maturas2"/>
    <property type="match status" value="1"/>
</dbReference>
<keyword evidence="3" id="KW-0808">Transferase</keyword>
<feature type="domain" description="Reverse transcriptase" evidence="2">
    <location>
        <begin position="69"/>
        <end position="363"/>
    </location>
</feature>
<keyword evidence="4" id="KW-1185">Reference proteome</keyword>
<dbReference type="PROSITE" id="PS50878">
    <property type="entry name" value="RT_POL"/>
    <property type="match status" value="1"/>
</dbReference>
<dbReference type="AlphaFoldDB" id="A0A1G7PB17"/>
<dbReference type="InterPro" id="IPR043502">
    <property type="entry name" value="DNA/RNA_pol_sf"/>
</dbReference>
<dbReference type="InterPro" id="IPR051083">
    <property type="entry name" value="GrpII_Intron_Splice-Mob/Def"/>
</dbReference>
<dbReference type="GO" id="GO:0003964">
    <property type="term" value="F:RNA-directed DNA polymerase activity"/>
    <property type="evidence" value="ECO:0007669"/>
    <property type="project" value="UniProtKB-KW"/>
</dbReference>
<protein>
    <submittedName>
        <fullName evidence="3">Group II intron reverse transcriptase/maturase</fullName>
    </submittedName>
</protein>
<reference evidence="3 4" key="1">
    <citation type="submission" date="2016-10" db="EMBL/GenBank/DDBJ databases">
        <authorList>
            <person name="de Groot N.N."/>
        </authorList>
    </citation>
    <scope>NUCLEOTIDE SEQUENCE [LARGE SCALE GENOMIC DNA]</scope>
    <source>
        <strain evidence="3 4">47C3B</strain>
    </source>
</reference>
<dbReference type="Proteomes" id="UP000199072">
    <property type="component" value="Unassembled WGS sequence"/>
</dbReference>
<dbReference type="Pfam" id="PF00078">
    <property type="entry name" value="RVT_1"/>
    <property type="match status" value="2"/>
</dbReference>
<dbReference type="InterPro" id="IPR024937">
    <property type="entry name" value="Domain_X"/>
</dbReference>
<dbReference type="Pfam" id="PF21368">
    <property type="entry name" value="AI2M-like_HNH"/>
    <property type="match status" value="1"/>
</dbReference>
<comment type="similarity">
    <text evidence="1">Belongs to the bacterial reverse transcriptase family.</text>
</comment>
<dbReference type="SUPFAM" id="SSF56672">
    <property type="entry name" value="DNA/RNA polymerases"/>
    <property type="match status" value="1"/>
</dbReference>
<keyword evidence="3" id="KW-0548">Nucleotidyltransferase</keyword>
<gene>
    <name evidence="3" type="ORF">SAMN05216464_1411</name>
</gene>
<accession>A0A1G7PB17</accession>